<keyword evidence="17" id="KW-1133">Transmembrane helix</keyword>
<dbReference type="SFLD" id="SFLDF00344">
    <property type="entry name" value="ELP3-like"/>
    <property type="match status" value="1"/>
</dbReference>
<dbReference type="PANTHER" id="PTHR11135:SF2">
    <property type="entry name" value="ELONGATOR COMPLEX PROTEIN 3"/>
    <property type="match status" value="1"/>
</dbReference>
<dbReference type="InterPro" id="IPR023404">
    <property type="entry name" value="rSAM_horseshoe"/>
</dbReference>
<gene>
    <name evidence="19" type="ORF">QSP1433_LOCUS14388</name>
    <name evidence="20" type="ORF">QSP1433_LOCUS14389</name>
</gene>
<dbReference type="Pfam" id="PF04055">
    <property type="entry name" value="Radical_SAM"/>
    <property type="match status" value="1"/>
</dbReference>
<dbReference type="InterPro" id="IPR034687">
    <property type="entry name" value="ELP3-like"/>
</dbReference>
<keyword evidence="5" id="KW-0820">tRNA-binding</keyword>
<dbReference type="SFLD" id="SFLDG01086">
    <property type="entry name" value="elongater_protein-like"/>
    <property type="match status" value="1"/>
</dbReference>
<feature type="compositionally biased region" description="Basic and acidic residues" evidence="16">
    <location>
        <begin position="510"/>
        <end position="521"/>
    </location>
</feature>
<evidence type="ECO:0000256" key="1">
    <source>
        <dbReference type="ARBA" id="ARBA00001966"/>
    </source>
</evidence>
<dbReference type="SFLD" id="SFLDS00029">
    <property type="entry name" value="Radical_SAM"/>
    <property type="match status" value="1"/>
</dbReference>
<dbReference type="FunFam" id="3.80.30.20:FF:000011">
    <property type="entry name" value="Elongator complex"/>
    <property type="match status" value="1"/>
</dbReference>
<dbReference type="UniPathway" id="UPA00988"/>
<evidence type="ECO:0000256" key="14">
    <source>
        <dbReference type="ARBA" id="ARBA00044771"/>
    </source>
</evidence>
<dbReference type="InterPro" id="IPR016181">
    <property type="entry name" value="Acyl_CoA_acyltransferase"/>
</dbReference>
<comment type="pathway">
    <text evidence="2">tRNA modification.</text>
</comment>
<evidence type="ECO:0000256" key="16">
    <source>
        <dbReference type="SAM" id="MobiDB-lite"/>
    </source>
</evidence>
<comment type="similarity">
    <text evidence="3">Belongs to the ELP3 family.</text>
</comment>
<dbReference type="GO" id="GO:0106261">
    <property type="term" value="F:tRNA uridine(34) acetyltransferase activity"/>
    <property type="evidence" value="ECO:0007669"/>
    <property type="project" value="UniProtKB-EC"/>
</dbReference>
<dbReference type="EC" id="2.3.1.311" evidence="14"/>
<dbReference type="CDD" id="cd01335">
    <property type="entry name" value="Radical_SAM"/>
    <property type="match status" value="1"/>
</dbReference>
<evidence type="ECO:0000256" key="12">
    <source>
        <dbReference type="ARBA" id="ARBA00023014"/>
    </source>
</evidence>
<evidence type="ECO:0000256" key="4">
    <source>
        <dbReference type="ARBA" id="ARBA00022485"/>
    </source>
</evidence>
<dbReference type="Gene3D" id="3.40.630.30">
    <property type="match status" value="1"/>
</dbReference>
<dbReference type="AlphaFoldDB" id="A0A7S2SI95"/>
<dbReference type="GO" id="GO:0002926">
    <property type="term" value="P:tRNA wobble base 5-methoxycarbonylmethyl-2-thiouridinylation"/>
    <property type="evidence" value="ECO:0007669"/>
    <property type="project" value="TreeGrafter"/>
</dbReference>
<feature type="region of interest" description="Disordered" evidence="16">
    <location>
        <begin position="499"/>
        <end position="537"/>
    </location>
</feature>
<evidence type="ECO:0000256" key="15">
    <source>
        <dbReference type="ARBA" id="ARBA00047372"/>
    </source>
</evidence>
<keyword evidence="8" id="KW-0819">tRNA processing</keyword>
<dbReference type="GO" id="GO:0033588">
    <property type="term" value="C:elongator holoenzyme complex"/>
    <property type="evidence" value="ECO:0007669"/>
    <property type="project" value="TreeGrafter"/>
</dbReference>
<reference evidence="19" key="1">
    <citation type="submission" date="2021-01" db="EMBL/GenBank/DDBJ databases">
        <authorList>
            <person name="Corre E."/>
            <person name="Pelletier E."/>
            <person name="Niang G."/>
            <person name="Scheremetjew M."/>
            <person name="Finn R."/>
            <person name="Kale V."/>
            <person name="Holt S."/>
            <person name="Cochrane G."/>
            <person name="Meng A."/>
            <person name="Brown T."/>
            <person name="Cohen L."/>
        </authorList>
    </citation>
    <scope>NUCLEOTIDE SEQUENCE</scope>
    <source>
        <strain evidence="19">NY070348D</strain>
    </source>
</reference>
<dbReference type="InterPro" id="IPR006638">
    <property type="entry name" value="Elp3/MiaA/NifB-like_rSAM"/>
</dbReference>
<dbReference type="InterPro" id="IPR058240">
    <property type="entry name" value="rSAM_sf"/>
</dbReference>
<evidence type="ECO:0000256" key="7">
    <source>
        <dbReference type="ARBA" id="ARBA00022691"/>
    </source>
</evidence>
<comment type="catalytic activity">
    <reaction evidence="15">
        <text>uridine(34) in tRNA + acetyl-CoA + S-adenosyl-L-methionine + H2O = 5-(carboxymethyl)uridine(34) in tRNA + 5'-deoxyadenosine + L-methionine + CoA + 2 H(+)</text>
        <dbReference type="Rhea" id="RHEA:61020"/>
        <dbReference type="Rhea" id="RHEA-COMP:10407"/>
        <dbReference type="Rhea" id="RHEA-COMP:11727"/>
        <dbReference type="ChEBI" id="CHEBI:15377"/>
        <dbReference type="ChEBI" id="CHEBI:15378"/>
        <dbReference type="ChEBI" id="CHEBI:17319"/>
        <dbReference type="ChEBI" id="CHEBI:57287"/>
        <dbReference type="ChEBI" id="CHEBI:57288"/>
        <dbReference type="ChEBI" id="CHEBI:57844"/>
        <dbReference type="ChEBI" id="CHEBI:59789"/>
        <dbReference type="ChEBI" id="CHEBI:65315"/>
        <dbReference type="ChEBI" id="CHEBI:74882"/>
        <dbReference type="EC" id="2.3.1.311"/>
    </reaction>
    <physiologicalReaction direction="left-to-right" evidence="15">
        <dbReference type="Rhea" id="RHEA:61021"/>
    </physiologicalReaction>
</comment>
<dbReference type="PANTHER" id="PTHR11135">
    <property type="entry name" value="HISTONE ACETYLTRANSFERASE-RELATED"/>
    <property type="match status" value="1"/>
</dbReference>
<dbReference type="SUPFAM" id="SSF55729">
    <property type="entry name" value="Acyl-CoA N-acyltransferases (Nat)"/>
    <property type="match status" value="1"/>
</dbReference>
<evidence type="ECO:0000256" key="17">
    <source>
        <dbReference type="SAM" id="Phobius"/>
    </source>
</evidence>
<evidence type="ECO:0000256" key="13">
    <source>
        <dbReference type="ARBA" id="ARBA00023315"/>
    </source>
</evidence>
<evidence type="ECO:0000259" key="18">
    <source>
        <dbReference type="SMART" id="SM00729"/>
    </source>
</evidence>
<sequence>MDGVRHHPDDFKKTPLDRYTFNDDVEDMYKSWDNLVPPADWGDLEEVIMTMVREKVQTAKALNSQLVLLRRKQKKLHKKSTMLHVLNTLMDQNRIGPELMSESELECLRRLLVKKGGKSNSGVLVVTVLTSPYPVVDGKVQRFSCNWNCYYCPNEPGQPRSYLHDEPSVLRGNRNHFDAVLQFCDRCIQLAMNGHPVDKIELLILGGTWASYPVGYQEDFIRDLFYAANTFFVRKNKREKFGLDEEKRLNETARCKIIGITLETRPDCINAEELRRFRRYGCTRVQLGVQHTDDGILKKINRDSTTADTKHALQLLKDSCYKVDIHLMPNLPGASPDIDRKMFDEMLTDEYLHADQWKIYPCEVTPWTVIEKWYRSGEYQPYPEDVLMEVLMEAKSKVHPWIRLNRVIRDIPSQYILGGVDNPSMRQVLQRTMKARGLKCRCIRCREVRDKTPEHIELVVREYNAQGGKEYFISFESPDRETILGFARLRINSLVGKEQQVAGEEANEETDTREPRSRSRDDDDTTRRRRVRSKSPGVALVKRKLQQKVADRERETMTPFPELWGAALIRELHVYGQLIPTVDVKKSHSQHIGLGTRLMQECERIAMSHGASKIAVIAGVGVRDFYRKIGYNLEGESEMMMKYLPKTGQKKEALSGFVVFVFLAIVLYLISTLETNK</sequence>
<dbReference type="NCBIfam" id="TIGR01211">
    <property type="entry name" value="ELP3"/>
    <property type="match status" value="1"/>
</dbReference>
<dbReference type="GO" id="GO:0046872">
    <property type="term" value="F:metal ion binding"/>
    <property type="evidence" value="ECO:0007669"/>
    <property type="project" value="UniProtKB-KW"/>
</dbReference>
<dbReference type="EMBL" id="HBHK01022761">
    <property type="protein sequence ID" value="CAD9700878.1"/>
    <property type="molecule type" value="Transcribed_RNA"/>
</dbReference>
<evidence type="ECO:0000256" key="11">
    <source>
        <dbReference type="ARBA" id="ARBA00023004"/>
    </source>
</evidence>
<keyword evidence="6" id="KW-0808">Transferase</keyword>
<evidence type="ECO:0000256" key="6">
    <source>
        <dbReference type="ARBA" id="ARBA00022679"/>
    </source>
</evidence>
<dbReference type="InterPro" id="IPR007197">
    <property type="entry name" value="rSAM"/>
</dbReference>
<feature type="domain" description="Elp3/MiaA/NifB-like radical SAM core" evidence="18">
    <location>
        <begin position="129"/>
        <end position="393"/>
    </location>
</feature>
<dbReference type="GO" id="GO:0005634">
    <property type="term" value="C:nucleus"/>
    <property type="evidence" value="ECO:0007669"/>
    <property type="project" value="TreeGrafter"/>
</dbReference>
<keyword evidence="7" id="KW-0949">S-adenosyl-L-methionine</keyword>
<keyword evidence="13" id="KW-0012">Acyltransferase</keyword>
<name>A0A7S2SI95_9STRA</name>
<dbReference type="SUPFAM" id="SSF102114">
    <property type="entry name" value="Radical SAM enzymes"/>
    <property type="match status" value="1"/>
</dbReference>
<keyword evidence="9" id="KW-0479">Metal-binding</keyword>
<dbReference type="EMBL" id="HBHK01022762">
    <property type="protein sequence ID" value="CAD9700882.1"/>
    <property type="molecule type" value="Transcribed_RNA"/>
</dbReference>
<evidence type="ECO:0000256" key="5">
    <source>
        <dbReference type="ARBA" id="ARBA00022555"/>
    </source>
</evidence>
<evidence type="ECO:0000256" key="9">
    <source>
        <dbReference type="ARBA" id="ARBA00022723"/>
    </source>
</evidence>
<keyword evidence="17" id="KW-0472">Membrane</keyword>
<proteinExistence type="inferred from homology"/>
<dbReference type="InterPro" id="IPR032432">
    <property type="entry name" value="Radical_SAM_C"/>
</dbReference>
<dbReference type="GO" id="GO:0000049">
    <property type="term" value="F:tRNA binding"/>
    <property type="evidence" value="ECO:0007669"/>
    <property type="project" value="UniProtKB-KW"/>
</dbReference>
<dbReference type="InterPro" id="IPR039661">
    <property type="entry name" value="ELP3"/>
</dbReference>
<evidence type="ECO:0000313" key="19">
    <source>
        <dbReference type="EMBL" id="CAD9700878.1"/>
    </source>
</evidence>
<keyword evidence="11" id="KW-0408">Iron</keyword>
<keyword evidence="4" id="KW-0004">4Fe-4S</keyword>
<keyword evidence="10" id="KW-0694">RNA-binding</keyword>
<comment type="cofactor">
    <cofactor evidence="1">
        <name>[4Fe-4S] cluster</name>
        <dbReference type="ChEBI" id="CHEBI:49883"/>
    </cofactor>
</comment>
<evidence type="ECO:0000313" key="20">
    <source>
        <dbReference type="EMBL" id="CAD9700882.1"/>
    </source>
</evidence>
<evidence type="ECO:0000256" key="2">
    <source>
        <dbReference type="ARBA" id="ARBA00005217"/>
    </source>
</evidence>
<dbReference type="GO" id="GO:0005737">
    <property type="term" value="C:cytoplasm"/>
    <property type="evidence" value="ECO:0007669"/>
    <property type="project" value="TreeGrafter"/>
</dbReference>
<evidence type="ECO:0000256" key="10">
    <source>
        <dbReference type="ARBA" id="ARBA00022884"/>
    </source>
</evidence>
<dbReference type="SMART" id="SM00729">
    <property type="entry name" value="Elp3"/>
    <property type="match status" value="1"/>
</dbReference>
<evidence type="ECO:0000256" key="3">
    <source>
        <dbReference type="ARBA" id="ARBA00005494"/>
    </source>
</evidence>
<dbReference type="GO" id="GO:0051539">
    <property type="term" value="F:4 iron, 4 sulfur cluster binding"/>
    <property type="evidence" value="ECO:0007669"/>
    <property type="project" value="UniProtKB-KW"/>
</dbReference>
<keyword evidence="17" id="KW-0812">Transmembrane</keyword>
<feature type="transmembrane region" description="Helical" evidence="17">
    <location>
        <begin position="653"/>
        <end position="671"/>
    </location>
</feature>
<accession>A0A7S2SI95</accession>
<protein>
    <recommendedName>
        <fullName evidence="14">tRNA carboxymethyluridine synthase</fullName>
        <ecNumber evidence="14">2.3.1.311</ecNumber>
    </recommendedName>
</protein>
<dbReference type="Pfam" id="PF16199">
    <property type="entry name" value="Radical_SAM_C"/>
    <property type="match status" value="1"/>
</dbReference>
<keyword evidence="12" id="KW-0411">Iron-sulfur</keyword>
<evidence type="ECO:0000256" key="8">
    <source>
        <dbReference type="ARBA" id="ARBA00022694"/>
    </source>
</evidence>
<dbReference type="Gene3D" id="3.80.30.20">
    <property type="entry name" value="tm_1862 like domain"/>
    <property type="match status" value="1"/>
</dbReference>
<organism evidence="19">
    <name type="scientific">Mucochytrium quahogii</name>
    <dbReference type="NCBI Taxonomy" id="96639"/>
    <lineage>
        <taxon>Eukaryota</taxon>
        <taxon>Sar</taxon>
        <taxon>Stramenopiles</taxon>
        <taxon>Bigyra</taxon>
        <taxon>Labyrinthulomycetes</taxon>
        <taxon>Thraustochytrida</taxon>
        <taxon>Thraustochytriidae</taxon>
        <taxon>Mucochytrium</taxon>
    </lineage>
</organism>